<dbReference type="Proteomes" id="UP001174936">
    <property type="component" value="Unassembled WGS sequence"/>
</dbReference>
<dbReference type="InterPro" id="IPR010770">
    <property type="entry name" value="Ecd"/>
</dbReference>
<dbReference type="Pfam" id="PF07093">
    <property type="entry name" value="SGT1"/>
    <property type="match status" value="2"/>
</dbReference>
<dbReference type="PANTHER" id="PTHR13060:SF0">
    <property type="entry name" value="PROTEIN ECDYSONELESS HOMOLOG"/>
    <property type="match status" value="1"/>
</dbReference>
<feature type="compositionally biased region" description="Acidic residues" evidence="1">
    <location>
        <begin position="433"/>
        <end position="460"/>
    </location>
</feature>
<feature type="region of interest" description="Disordered" evidence="1">
    <location>
        <begin position="427"/>
        <end position="460"/>
    </location>
</feature>
<feature type="region of interest" description="Disordered" evidence="1">
    <location>
        <begin position="472"/>
        <end position="512"/>
    </location>
</feature>
<proteinExistence type="predicted"/>
<protein>
    <submittedName>
        <fullName evidence="2">SGT1 protein-domain-containing protein</fullName>
    </submittedName>
</protein>
<dbReference type="GO" id="GO:0005634">
    <property type="term" value="C:nucleus"/>
    <property type="evidence" value="ECO:0007669"/>
    <property type="project" value="TreeGrafter"/>
</dbReference>
<gene>
    <name evidence="2" type="ORF">B0T16DRAFT_371340</name>
</gene>
<name>A0AA39Y9Z9_9PEZI</name>
<dbReference type="PANTHER" id="PTHR13060">
    <property type="entry name" value="SGT1 PROTEIN HSGT1 SUPPRESSOR OF GCR2"/>
    <property type="match status" value="1"/>
</dbReference>
<evidence type="ECO:0000256" key="1">
    <source>
        <dbReference type="SAM" id="MobiDB-lite"/>
    </source>
</evidence>
<feature type="compositionally biased region" description="Acidic residues" evidence="1">
    <location>
        <begin position="500"/>
        <end position="509"/>
    </location>
</feature>
<evidence type="ECO:0000313" key="3">
    <source>
        <dbReference type="Proteomes" id="UP001174936"/>
    </source>
</evidence>
<accession>A0AA39Y9Z9</accession>
<keyword evidence="3" id="KW-1185">Reference proteome</keyword>
<feature type="compositionally biased region" description="Basic and acidic residues" evidence="1">
    <location>
        <begin position="481"/>
        <end position="490"/>
    </location>
</feature>
<reference evidence="2" key="1">
    <citation type="submission" date="2023-06" db="EMBL/GenBank/DDBJ databases">
        <title>Genome-scale phylogeny and comparative genomics of the fungal order Sordariales.</title>
        <authorList>
            <consortium name="Lawrence Berkeley National Laboratory"/>
            <person name="Hensen N."/>
            <person name="Bonometti L."/>
            <person name="Westerberg I."/>
            <person name="Brannstrom I.O."/>
            <person name="Guillou S."/>
            <person name="Cros-Aarteil S."/>
            <person name="Calhoun S."/>
            <person name="Haridas S."/>
            <person name="Kuo A."/>
            <person name="Mondo S."/>
            <person name="Pangilinan J."/>
            <person name="Riley R."/>
            <person name="Labutti K."/>
            <person name="Andreopoulos B."/>
            <person name="Lipzen A."/>
            <person name="Chen C."/>
            <person name="Yanf M."/>
            <person name="Daum C."/>
            <person name="Ng V."/>
            <person name="Clum A."/>
            <person name="Steindorff A."/>
            <person name="Ohm R."/>
            <person name="Martin F."/>
            <person name="Silar P."/>
            <person name="Natvig D."/>
            <person name="Lalanne C."/>
            <person name="Gautier V."/>
            <person name="Ament-Velasquez S.L."/>
            <person name="Kruys A."/>
            <person name="Hutchinson M.I."/>
            <person name="Powell A.J."/>
            <person name="Barry K."/>
            <person name="Miller A.N."/>
            <person name="Grigoriev I.V."/>
            <person name="Debuchy R."/>
            <person name="Gladieux P."/>
            <person name="Thoren M.H."/>
            <person name="Johannesson H."/>
        </authorList>
    </citation>
    <scope>NUCLEOTIDE SEQUENCE</scope>
    <source>
        <strain evidence="2">SMH2532-1</strain>
    </source>
</reference>
<comment type="caution">
    <text evidence="2">The sequence shown here is derived from an EMBL/GenBank/DDBJ whole genome shotgun (WGS) entry which is preliminary data.</text>
</comment>
<sequence>METENEPRPGDLAFDGFRMRLPEDCVEYMLFVVGDKSLTKLEAVRKAAIEKAESLTKNYIWQREGFKLETKIQNGLSYLHGITNYGDNVEDEWLIVYLLRELSRSFPQLWVRVCDSDGEFLLIEAAKALPSWLSPENDSNRVWIHDGKLHIIPLQTAAGGHGSKSLSLREALTVITSGPDSLSHSTSIEAEAFYRLEKYPGQIADSIHHSLVTIPRKLAYIIHARPKAIALATEAFYLRDPISLRPLLSGSGPLLFPPTDLVTVSTRFTRVLYAQLKSQRFEPPPVWSSILQEGEAEVTPGDEEAAKKLSRLELGMKVTTGFEILAKNGHESNNRVAREVALLVEDLEEDGDCALPSDAEIRTWEEVGCEDDDSWMDIDFRDFEQELDGGRGTGAKASAGAGFGDAGTQADLQKIVSRFEAFLNDESAGIDGAELDEMDEDNDDESGNDESSEDEDKDVSLDEEQFARMMREMLGLPSGDGHQDRGKRTADGGPTSRPIDDDEEHDEDEEIRKLMAQMESELNGLGALSLDQSSSKLPAVQAKGSISKHVEEEEDGLVGGEVDIDYNLAKNLLESFKSQAGMAGPAGNLLNLMGMPLPRDEGDSDEDT</sequence>
<dbReference type="EMBL" id="JAULSV010000003">
    <property type="protein sequence ID" value="KAK0648779.1"/>
    <property type="molecule type" value="Genomic_DNA"/>
</dbReference>
<evidence type="ECO:0000313" key="2">
    <source>
        <dbReference type="EMBL" id="KAK0648779.1"/>
    </source>
</evidence>
<dbReference type="AlphaFoldDB" id="A0AA39Y9Z9"/>
<organism evidence="2 3">
    <name type="scientific">Cercophora newfieldiana</name>
    <dbReference type="NCBI Taxonomy" id="92897"/>
    <lineage>
        <taxon>Eukaryota</taxon>
        <taxon>Fungi</taxon>
        <taxon>Dikarya</taxon>
        <taxon>Ascomycota</taxon>
        <taxon>Pezizomycotina</taxon>
        <taxon>Sordariomycetes</taxon>
        <taxon>Sordariomycetidae</taxon>
        <taxon>Sordariales</taxon>
        <taxon>Lasiosphaeriaceae</taxon>
        <taxon>Cercophora</taxon>
    </lineage>
</organism>